<proteinExistence type="predicted"/>
<organism evidence="4 5">
    <name type="scientific">Candida albicans (strain SC5314 / ATCC MYA-2876)</name>
    <name type="common">Yeast</name>
    <dbReference type="NCBI Taxonomy" id="237561"/>
    <lineage>
        <taxon>Eukaryota</taxon>
        <taxon>Fungi</taxon>
        <taxon>Dikarya</taxon>
        <taxon>Ascomycota</taxon>
        <taxon>Saccharomycotina</taxon>
        <taxon>Pichiomycetes</taxon>
        <taxon>Debaryomycetaceae</taxon>
        <taxon>Candida/Lodderomyces clade</taxon>
        <taxon>Candida</taxon>
    </lineage>
</organism>
<dbReference type="GeneID" id="3635751"/>
<dbReference type="Pfam" id="PF14610">
    <property type="entry name" value="Psg1"/>
    <property type="match status" value="1"/>
</dbReference>
<dbReference type="VEuPathDB" id="FungiDB:C2_02170W_A"/>
<reference evidence="4 5" key="3">
    <citation type="journal article" date="2013" name="Genome Biol.">
        <title>Assembly of a phased diploid Candida albicans genome facilitates allele-specific measurements and provides a simple model for repeat and indel structure.</title>
        <authorList>
            <person name="Muzzey D."/>
            <person name="Schwartz K."/>
            <person name="Weissman J.S."/>
            <person name="Sherlock G."/>
        </authorList>
    </citation>
    <scope>NUCLEOTIDE SEQUENCE [LARGE SCALE GENOMIC DNA]</scope>
    <source>
        <strain evidence="5">SC5314 / ATCC MYA-2876</strain>
    </source>
</reference>
<sequence length="458" mass="53175">MKVSVLTTFLLSILLTNAVVIPDDFFPQETPAPLPTRSTKTSDSIHLFKRIREVIINKDYARNQAAKTQSSSSTVTPPPKWVRTLTDGKVEIVTPTIIQGVTFNAQPPSTTNGLEYWVSLKDDGSPKTIKPQMKNGQIKNGRPDYSTWFQTATTIVYNKEQLKAHNMADDEIFEEVKYIQEGDLENHLLSPIIRCTPDRYKKKGIGRDKTTEPFCTPKDDARLTKDKTYFVTWYSRFFDENKVDKVRIHLSNIKESLKQKGLKKRDEQTNQEFDKRSKVLEMGGKVTDFSFFTSDWISNDQGYFPLYIDENWFGSEYWRKVLISIQPDNIPDEEFNVLQNSIVVEIWKGVKVSKDHLTDLKKLEEKYANRHMHDIEVEEGVDFEKYMIMMGLPTCVLIAGFGMWLFVTINKIDLSSIKKRKFARKNTTHKRIPFKTKSNKDYDHLPQFNTELDELKHD</sequence>
<dbReference type="eggNOG" id="ENOG502QVDR">
    <property type="taxonomic scope" value="Eukaryota"/>
</dbReference>
<evidence type="ECO:0000256" key="2">
    <source>
        <dbReference type="SAM" id="SignalP"/>
    </source>
</evidence>
<evidence type="ECO:0000256" key="1">
    <source>
        <dbReference type="SAM" id="Phobius"/>
    </source>
</evidence>
<dbReference type="FunCoup" id="A0A1D8PGJ8">
    <property type="interactions" value="150"/>
</dbReference>
<evidence type="ECO:0000313" key="4">
    <source>
        <dbReference type="EMBL" id="AOW27257.1"/>
    </source>
</evidence>
<dbReference type="InterPro" id="IPR028000">
    <property type="entry name" value="Pma1"/>
</dbReference>
<feature type="transmembrane region" description="Helical" evidence="1">
    <location>
        <begin position="386"/>
        <end position="409"/>
    </location>
</feature>
<dbReference type="InParanoid" id="A0A1D8PGJ8"/>
<gene>
    <name evidence="4" type="ordered locus">CAALFM_C202170WA</name>
    <name evidence="3" type="ordered locus">orf19.9108</name>
</gene>
<keyword evidence="5" id="KW-1185">Reference proteome</keyword>
<dbReference type="KEGG" id="cal:CAALFM_C202170WA"/>
<dbReference type="EMBL" id="CP017624">
    <property type="protein sequence ID" value="AOW27257.1"/>
    <property type="molecule type" value="Genomic_DNA"/>
</dbReference>
<keyword evidence="1" id="KW-1133">Transmembrane helix</keyword>
<keyword evidence="2" id="KW-0732">Signal</keyword>
<evidence type="ECO:0000313" key="5">
    <source>
        <dbReference type="Proteomes" id="UP000000559"/>
    </source>
</evidence>
<name>A0A1D8PGJ8_CANAL</name>
<evidence type="ECO:0000313" key="3">
    <source>
        <dbReference type="CGD" id="CAL0000196772"/>
    </source>
</evidence>
<feature type="signal peptide" evidence="2">
    <location>
        <begin position="1"/>
        <end position="18"/>
    </location>
</feature>
<protein>
    <submittedName>
        <fullName evidence="4">Uncharacterized protein</fullName>
    </submittedName>
</protein>
<reference evidence="4 5" key="2">
    <citation type="journal article" date="2007" name="Genome Biol.">
        <title>Assembly of the Candida albicans genome into sixteen supercontigs aligned on the eight chromosomes.</title>
        <authorList>
            <person name="van het Hoog M."/>
            <person name="Rast T.J."/>
            <person name="Martchenko M."/>
            <person name="Grindle S."/>
            <person name="Dignard D."/>
            <person name="Hogues H."/>
            <person name="Cuomo C."/>
            <person name="Berriman M."/>
            <person name="Scherer S."/>
            <person name="Magee B.B."/>
            <person name="Whiteway M."/>
            <person name="Chibana H."/>
            <person name="Nantel A."/>
            <person name="Magee P.T."/>
        </authorList>
    </citation>
    <scope>GENOME REANNOTATION</scope>
    <source>
        <strain evidence="5">SC5314 / ATCC MYA-2876</strain>
    </source>
</reference>
<dbReference type="RefSeq" id="XP_722577.2">
    <property type="nucleotide sequence ID" value="XM_717484.2"/>
</dbReference>
<keyword evidence="1" id="KW-0472">Membrane</keyword>
<dbReference type="AlphaFoldDB" id="A0A1D8PGJ8"/>
<dbReference type="Proteomes" id="UP000000559">
    <property type="component" value="Chromosome 2"/>
</dbReference>
<accession>A0A1D8PGJ8</accession>
<dbReference type="OrthoDB" id="4084551at2759"/>
<reference evidence="4 5" key="1">
    <citation type="journal article" date="2004" name="Proc. Natl. Acad. Sci. U.S.A.">
        <title>The diploid genome sequence of Candida albicans.</title>
        <authorList>
            <person name="Jones T."/>
            <person name="Federspiel N.A."/>
            <person name="Chibana H."/>
            <person name="Dungan J."/>
            <person name="Kalman S."/>
            <person name="Magee B.B."/>
            <person name="Newport G."/>
            <person name="Thorstenson Y.R."/>
            <person name="Agabian N."/>
            <person name="Magee P.T."/>
            <person name="Davis R.W."/>
            <person name="Scherer S."/>
        </authorList>
    </citation>
    <scope>NUCLEOTIDE SEQUENCE [LARGE SCALE GENOMIC DNA]</scope>
    <source>
        <strain evidence="5">SC5314 / ATCC MYA-2876</strain>
    </source>
</reference>
<keyword evidence="1" id="KW-0812">Transmembrane</keyword>
<feature type="chain" id="PRO_5009111094" evidence="2">
    <location>
        <begin position="19"/>
        <end position="458"/>
    </location>
</feature>
<dbReference type="CGD" id="CAL0000196772">
    <property type="gene designation" value="orf19.9108"/>
</dbReference>